<reference evidence="1" key="1">
    <citation type="submission" date="2023-04" db="EMBL/GenBank/DDBJ databases">
        <title>Draft Genome sequencing of Naganishia species isolated from polar environments using Oxford Nanopore Technology.</title>
        <authorList>
            <person name="Leo P."/>
            <person name="Venkateswaran K."/>
        </authorList>
    </citation>
    <scope>NUCLEOTIDE SEQUENCE</scope>
    <source>
        <strain evidence="1">DBVPG 5303</strain>
    </source>
</reference>
<gene>
    <name evidence="1" type="ORF">QFC24_003790</name>
</gene>
<evidence type="ECO:0000313" key="1">
    <source>
        <dbReference type="EMBL" id="KAJ9123575.1"/>
    </source>
</evidence>
<accession>A0ACC2XJ11</accession>
<proteinExistence type="predicted"/>
<name>A0ACC2XJ11_9TREE</name>
<evidence type="ECO:0000313" key="2">
    <source>
        <dbReference type="Proteomes" id="UP001234202"/>
    </source>
</evidence>
<dbReference type="EMBL" id="JASBWV010000012">
    <property type="protein sequence ID" value="KAJ9123575.1"/>
    <property type="molecule type" value="Genomic_DNA"/>
</dbReference>
<comment type="caution">
    <text evidence="1">The sequence shown here is derived from an EMBL/GenBank/DDBJ whole genome shotgun (WGS) entry which is preliminary data.</text>
</comment>
<organism evidence="1 2">
    <name type="scientific">Naganishia onofrii</name>
    <dbReference type="NCBI Taxonomy" id="1851511"/>
    <lineage>
        <taxon>Eukaryota</taxon>
        <taxon>Fungi</taxon>
        <taxon>Dikarya</taxon>
        <taxon>Basidiomycota</taxon>
        <taxon>Agaricomycotina</taxon>
        <taxon>Tremellomycetes</taxon>
        <taxon>Filobasidiales</taxon>
        <taxon>Filobasidiaceae</taxon>
        <taxon>Naganishia</taxon>
    </lineage>
</organism>
<sequence>MTIDIANPLDVQQEVLPHFPALKQDFIFADNAGGSQILQSSIDAITQYLLKSNVQLGGGYTHSLEAGALVDTGKEAAAALTNVEGGAAQIVLGSSTTQLAVNLSHACAATGKGHGLFEVNDEIILCTADHEANVGPWVRLAKELNLTIKYWKPTQLPGSDSPFAVGLHPSELEPLLSANTRLIAFTATSNILGHRTPVKEVIDLVKKKTGGRCMTVVDCVAYCAHGRMNMQEWGCDAVLFSFYKLFGPHISCLAVSPWSPLAGKSVHSLGHYFHPQSVAYKFAPGGASYELQVGCHAVLPYLLSLGDATSDLPQSRQLDIAFQRIQAHEKLLSDRLLSYLLSEQAKAKGVRVIGPETSHDRAPTISFVVLESKGTDAIYKKRLLSKDIVTVFDEGKKIGIKYGHFYSTKILPCLPLDTSTPAPTLVFNKNNAWQPEADQDGVVRVSLAHYNTLEDVDEIVEQLKKVL</sequence>
<protein>
    <submittedName>
        <fullName evidence="1">Uncharacterized protein</fullName>
    </submittedName>
</protein>
<dbReference type="Proteomes" id="UP001234202">
    <property type="component" value="Unassembled WGS sequence"/>
</dbReference>
<keyword evidence="2" id="KW-1185">Reference proteome</keyword>